<dbReference type="Proteomes" id="UP000294359">
    <property type="component" value="Chromosome"/>
</dbReference>
<dbReference type="Proteomes" id="UP000619512">
    <property type="component" value="Unassembled WGS sequence"/>
</dbReference>
<dbReference type="AlphaFoldDB" id="A0A4P7BD09"/>
<dbReference type="EMBL" id="CP038026">
    <property type="protein sequence ID" value="QBQ36070.1"/>
    <property type="molecule type" value="Genomic_DNA"/>
</dbReference>
<dbReference type="RefSeq" id="WP_134384358.1">
    <property type="nucleotide sequence ID" value="NZ_BMWW01000001.1"/>
</dbReference>
<evidence type="ECO:0000313" key="4">
    <source>
        <dbReference type="Proteomes" id="UP000294359"/>
    </source>
</evidence>
<evidence type="ECO:0000313" key="2">
    <source>
        <dbReference type="EMBL" id="GGY78331.1"/>
    </source>
</evidence>
<evidence type="ECO:0000313" key="3">
    <source>
        <dbReference type="EMBL" id="QBQ36070.1"/>
    </source>
</evidence>
<accession>A0A4P7BD09</accession>
<reference evidence="2" key="1">
    <citation type="journal article" date="2014" name="Int. J. Syst. Evol. Microbiol.">
        <title>Complete genome sequence of Corynebacterium casei LMG S-19264T (=DSM 44701T), isolated from a smear-ripened cheese.</title>
        <authorList>
            <consortium name="US DOE Joint Genome Institute (JGI-PGF)"/>
            <person name="Walter F."/>
            <person name="Albersmeier A."/>
            <person name="Kalinowski J."/>
            <person name="Ruckert C."/>
        </authorList>
    </citation>
    <scope>NUCLEOTIDE SEQUENCE</scope>
    <source>
        <strain evidence="2">KCTC 12344</strain>
    </source>
</reference>
<proteinExistence type="predicted"/>
<sequence>MSVAIEVVLRAVEVLKPAHPSKKAGFPQVFDRFGHAYAPGRGSEMDKTVKKAIVLDQNGATQYRMERFAHHKAPWSLPSAHNAMATDPLSLCQQFAQTRATSARGQSTVAETQAKRVALQRPSRTPLRLGEQTA</sequence>
<reference evidence="3 4" key="2">
    <citation type="submission" date="2019-03" db="EMBL/GenBank/DDBJ databases">
        <title>Draft Genome Sequences of Six Type Strains of the Genus Massilia.</title>
        <authorList>
            <person name="Miess H."/>
            <person name="Frediansyhah A."/>
            <person name="Gross H."/>
        </authorList>
    </citation>
    <scope>NUCLEOTIDE SEQUENCE [LARGE SCALE GENOMIC DNA]</scope>
    <source>
        <strain evidence="3 4">DSM 17505</strain>
    </source>
</reference>
<feature type="region of interest" description="Disordered" evidence="1">
    <location>
        <begin position="101"/>
        <end position="134"/>
    </location>
</feature>
<evidence type="ECO:0000313" key="5">
    <source>
        <dbReference type="Proteomes" id="UP000619512"/>
    </source>
</evidence>
<feature type="compositionally biased region" description="Polar residues" evidence="1">
    <location>
        <begin position="101"/>
        <end position="111"/>
    </location>
</feature>
<evidence type="ECO:0000256" key="1">
    <source>
        <dbReference type="SAM" id="MobiDB-lite"/>
    </source>
</evidence>
<gene>
    <name evidence="3" type="ORF">E1742_07825</name>
    <name evidence="2" type="ORF">GCM10007388_09000</name>
</gene>
<keyword evidence="4" id="KW-1185">Reference proteome</keyword>
<reference evidence="2" key="3">
    <citation type="submission" date="2022-12" db="EMBL/GenBank/DDBJ databases">
        <authorList>
            <person name="Sun Q."/>
            <person name="Kim S."/>
        </authorList>
    </citation>
    <scope>NUCLEOTIDE SEQUENCE</scope>
    <source>
        <strain evidence="2">KCTC 12344</strain>
    </source>
</reference>
<dbReference type="EMBL" id="BMWW01000001">
    <property type="protein sequence ID" value="GGY78331.1"/>
    <property type="molecule type" value="Genomic_DNA"/>
</dbReference>
<protein>
    <recommendedName>
        <fullName evidence="6">Transposase</fullName>
    </recommendedName>
</protein>
<evidence type="ECO:0008006" key="6">
    <source>
        <dbReference type="Google" id="ProtNLM"/>
    </source>
</evidence>
<organism evidence="2 5">
    <name type="scientific">Pseudoduganella plicata</name>
    <dbReference type="NCBI Taxonomy" id="321984"/>
    <lineage>
        <taxon>Bacteria</taxon>
        <taxon>Pseudomonadati</taxon>
        <taxon>Pseudomonadota</taxon>
        <taxon>Betaproteobacteria</taxon>
        <taxon>Burkholderiales</taxon>
        <taxon>Oxalobacteraceae</taxon>
        <taxon>Telluria group</taxon>
        <taxon>Pseudoduganella</taxon>
    </lineage>
</organism>
<name>A0A4P7BD09_9BURK</name>
<dbReference type="OrthoDB" id="9959156at2"/>